<dbReference type="EMBL" id="SJPN01000003">
    <property type="protein sequence ID" value="TWU04733.1"/>
    <property type="molecule type" value="Genomic_DNA"/>
</dbReference>
<evidence type="ECO:0000313" key="1">
    <source>
        <dbReference type="EMBL" id="TWU04733.1"/>
    </source>
</evidence>
<keyword evidence="2" id="KW-1185">Reference proteome</keyword>
<reference evidence="1 2" key="1">
    <citation type="submission" date="2019-02" db="EMBL/GenBank/DDBJ databases">
        <title>Deep-cultivation of Planctomycetes and their phenomic and genomic characterization uncovers novel biology.</title>
        <authorList>
            <person name="Wiegand S."/>
            <person name="Jogler M."/>
            <person name="Boedeker C."/>
            <person name="Pinto D."/>
            <person name="Vollmers J."/>
            <person name="Rivas-Marin E."/>
            <person name="Kohn T."/>
            <person name="Peeters S.H."/>
            <person name="Heuer A."/>
            <person name="Rast P."/>
            <person name="Oberbeckmann S."/>
            <person name="Bunk B."/>
            <person name="Jeske O."/>
            <person name="Meyerdierks A."/>
            <person name="Storesund J.E."/>
            <person name="Kallscheuer N."/>
            <person name="Luecker S."/>
            <person name="Lage O.M."/>
            <person name="Pohl T."/>
            <person name="Merkel B.J."/>
            <person name="Hornburger P."/>
            <person name="Mueller R.-W."/>
            <person name="Bruemmer F."/>
            <person name="Labrenz M."/>
            <person name="Spormann A.M."/>
            <person name="Op Den Camp H."/>
            <person name="Overmann J."/>
            <person name="Amann R."/>
            <person name="Jetten M.S.M."/>
            <person name="Mascher T."/>
            <person name="Medema M.H."/>
            <person name="Devos D.P."/>
            <person name="Kaster A.-K."/>
            <person name="Ovreas L."/>
            <person name="Rohde M."/>
            <person name="Galperin M.Y."/>
            <person name="Jogler C."/>
        </authorList>
    </citation>
    <scope>NUCLEOTIDE SEQUENCE [LARGE SCALE GENOMIC DNA]</scope>
    <source>
        <strain evidence="1 2">Pla52n</strain>
    </source>
</reference>
<proteinExistence type="predicted"/>
<comment type="caution">
    <text evidence="1">The sequence shown here is derived from an EMBL/GenBank/DDBJ whole genome shotgun (WGS) entry which is preliminary data.</text>
</comment>
<dbReference type="AlphaFoldDB" id="A0A5C6AXU1"/>
<gene>
    <name evidence="1" type="ORF">Pla52n_27760</name>
</gene>
<organism evidence="1 2">
    <name type="scientific">Stieleria varia</name>
    <dbReference type="NCBI Taxonomy" id="2528005"/>
    <lineage>
        <taxon>Bacteria</taxon>
        <taxon>Pseudomonadati</taxon>
        <taxon>Planctomycetota</taxon>
        <taxon>Planctomycetia</taxon>
        <taxon>Pirellulales</taxon>
        <taxon>Pirellulaceae</taxon>
        <taxon>Stieleria</taxon>
    </lineage>
</organism>
<name>A0A5C6AXU1_9BACT</name>
<sequence>MVRANCGGPIGATHQLDLMAIDERVPAGLRNPLPKHGDEWPTPTRNDLSHCGLSLLPLRHSSLGYLTPTELEAAARAAQASWWPPKTAPPHKSTFAHHTQLTQIRFKVVA</sequence>
<accession>A0A5C6AXU1</accession>
<dbReference type="Proteomes" id="UP000320176">
    <property type="component" value="Unassembled WGS sequence"/>
</dbReference>
<evidence type="ECO:0000313" key="2">
    <source>
        <dbReference type="Proteomes" id="UP000320176"/>
    </source>
</evidence>
<protein>
    <submittedName>
        <fullName evidence="1">Uncharacterized protein</fullName>
    </submittedName>
</protein>